<comment type="caution">
    <text evidence="7">The sequence shown here is derived from an EMBL/GenBank/DDBJ whole genome shotgun (WGS) entry which is preliminary data.</text>
</comment>
<evidence type="ECO:0000256" key="4">
    <source>
        <dbReference type="ARBA" id="ARBA00023242"/>
    </source>
</evidence>
<keyword evidence="1" id="KW-0805">Transcription regulation</keyword>
<feature type="compositionally biased region" description="Acidic residues" evidence="5">
    <location>
        <begin position="211"/>
        <end position="224"/>
    </location>
</feature>
<dbReference type="OrthoDB" id="1727057at2759"/>
<feature type="region of interest" description="Disordered" evidence="5">
    <location>
        <begin position="186"/>
        <end position="242"/>
    </location>
</feature>
<accession>A0A9N7MR59</accession>
<feature type="compositionally biased region" description="Low complexity" evidence="5">
    <location>
        <begin position="225"/>
        <end position="239"/>
    </location>
</feature>
<dbReference type="EMBL" id="CACSLK010011299">
    <property type="protein sequence ID" value="CAA0813230.1"/>
    <property type="molecule type" value="Genomic_DNA"/>
</dbReference>
<dbReference type="PANTHER" id="PTHR31719:SF94">
    <property type="entry name" value="PROTEIN ATAF2"/>
    <property type="match status" value="1"/>
</dbReference>
<evidence type="ECO:0000256" key="3">
    <source>
        <dbReference type="ARBA" id="ARBA00023163"/>
    </source>
</evidence>
<sequence length="437" mass="50201">MENNNNHIDDDRRRERSTESASTSGRFPPGYRFMPTDQELILEYLARKVNNQPIPVDEINEVELYKYSPVYLSGKYPQLGDQEWYFFTPRDRKYPNGSRPTRSVNGIGYWKATGADKLVMSKGELAGRKKVLVFYQGRPKSGNERKTNWIMHEYKLNSPSKSPGSNNMRLDDWVLCRIYEKIEKAPKRKPKDVNDEEDIVPSGPLHVVPFVEEEEEEDGDDDNSNDSNNNKGSNNVEDVQFPNNNNVFCEKQDHVLMMDRYQQPSFIHNQPLIPNPTPIDVSYLYGQNSLYYDPQHHLLSQQQQLMWDPRCQLPDFDWTFGSREDNNNNNNDLQPLPLDVEVNDSFSVDDYLRAVAADAEEGNSDDQHELGVGVCLPASYLNIDGRAGFSGSLTRSCRALRPRFPTTGRQELQLYEGLYVPVNSGVLGFVDLRQNRS</sequence>
<organism evidence="7 8">
    <name type="scientific">Striga hermonthica</name>
    <name type="common">Purple witchweed</name>
    <name type="synonym">Buchnera hermonthica</name>
    <dbReference type="NCBI Taxonomy" id="68872"/>
    <lineage>
        <taxon>Eukaryota</taxon>
        <taxon>Viridiplantae</taxon>
        <taxon>Streptophyta</taxon>
        <taxon>Embryophyta</taxon>
        <taxon>Tracheophyta</taxon>
        <taxon>Spermatophyta</taxon>
        <taxon>Magnoliopsida</taxon>
        <taxon>eudicotyledons</taxon>
        <taxon>Gunneridae</taxon>
        <taxon>Pentapetalae</taxon>
        <taxon>asterids</taxon>
        <taxon>lamiids</taxon>
        <taxon>Lamiales</taxon>
        <taxon>Orobanchaceae</taxon>
        <taxon>Buchnereae</taxon>
        <taxon>Striga</taxon>
    </lineage>
</organism>
<evidence type="ECO:0000313" key="7">
    <source>
        <dbReference type="EMBL" id="CAA0813230.1"/>
    </source>
</evidence>
<proteinExistence type="predicted"/>
<evidence type="ECO:0000256" key="5">
    <source>
        <dbReference type="SAM" id="MobiDB-lite"/>
    </source>
</evidence>
<keyword evidence="4" id="KW-0539">Nucleus</keyword>
<dbReference type="GO" id="GO:0003677">
    <property type="term" value="F:DNA binding"/>
    <property type="evidence" value="ECO:0007669"/>
    <property type="project" value="UniProtKB-KW"/>
</dbReference>
<dbReference type="Proteomes" id="UP001153555">
    <property type="component" value="Unassembled WGS sequence"/>
</dbReference>
<dbReference type="GO" id="GO:0006355">
    <property type="term" value="P:regulation of DNA-templated transcription"/>
    <property type="evidence" value="ECO:0007669"/>
    <property type="project" value="InterPro"/>
</dbReference>
<keyword evidence="2" id="KW-0238">DNA-binding</keyword>
<protein>
    <submittedName>
        <fullName evidence="7">NAC domain-containing protein 55</fullName>
    </submittedName>
</protein>
<gene>
    <name evidence="7" type="ORF">SHERM_13789</name>
</gene>
<feature type="region of interest" description="Disordered" evidence="5">
    <location>
        <begin position="1"/>
        <end position="29"/>
    </location>
</feature>
<feature type="compositionally biased region" description="Basic and acidic residues" evidence="5">
    <location>
        <begin position="7"/>
        <end position="18"/>
    </location>
</feature>
<dbReference type="Gene3D" id="2.170.150.80">
    <property type="entry name" value="NAC domain"/>
    <property type="match status" value="1"/>
</dbReference>
<keyword evidence="8" id="KW-1185">Reference proteome</keyword>
<evidence type="ECO:0000256" key="2">
    <source>
        <dbReference type="ARBA" id="ARBA00023125"/>
    </source>
</evidence>
<evidence type="ECO:0000259" key="6">
    <source>
        <dbReference type="PROSITE" id="PS51005"/>
    </source>
</evidence>
<name>A0A9N7MR59_STRHE</name>
<dbReference type="SUPFAM" id="SSF101941">
    <property type="entry name" value="NAC domain"/>
    <property type="match status" value="1"/>
</dbReference>
<dbReference type="InterPro" id="IPR036093">
    <property type="entry name" value="NAC_dom_sf"/>
</dbReference>
<evidence type="ECO:0000256" key="1">
    <source>
        <dbReference type="ARBA" id="ARBA00023015"/>
    </source>
</evidence>
<dbReference type="PANTHER" id="PTHR31719">
    <property type="entry name" value="NAC TRANSCRIPTION FACTOR 56"/>
    <property type="match status" value="1"/>
</dbReference>
<evidence type="ECO:0000313" key="8">
    <source>
        <dbReference type="Proteomes" id="UP001153555"/>
    </source>
</evidence>
<dbReference type="AlphaFoldDB" id="A0A9N7MR59"/>
<keyword evidence="3" id="KW-0804">Transcription</keyword>
<reference evidence="7" key="1">
    <citation type="submission" date="2019-12" db="EMBL/GenBank/DDBJ databases">
        <authorList>
            <person name="Scholes J."/>
        </authorList>
    </citation>
    <scope>NUCLEOTIDE SEQUENCE</scope>
</reference>
<dbReference type="PROSITE" id="PS51005">
    <property type="entry name" value="NAC"/>
    <property type="match status" value="1"/>
</dbReference>
<dbReference type="InterPro" id="IPR003441">
    <property type="entry name" value="NAC-dom"/>
</dbReference>
<dbReference type="Pfam" id="PF02365">
    <property type="entry name" value="NAM"/>
    <property type="match status" value="1"/>
</dbReference>
<feature type="domain" description="NAC" evidence="6">
    <location>
        <begin position="27"/>
        <end position="181"/>
    </location>
</feature>